<protein>
    <submittedName>
        <fullName evidence="2">Complex I NDUFA9 subunit family protein</fullName>
    </submittedName>
</protein>
<dbReference type="InterPro" id="IPR051207">
    <property type="entry name" value="ComplexI_NDUFA9_subunit"/>
</dbReference>
<name>A0A5C6U4T3_9BURK</name>
<proteinExistence type="predicted"/>
<dbReference type="Pfam" id="PF01370">
    <property type="entry name" value="Epimerase"/>
    <property type="match status" value="1"/>
</dbReference>
<dbReference type="AlphaFoldDB" id="A0A5C6U4T3"/>
<dbReference type="SUPFAM" id="SSF51735">
    <property type="entry name" value="NAD(P)-binding Rossmann-fold domains"/>
    <property type="match status" value="1"/>
</dbReference>
<dbReference type="Gene3D" id="3.40.50.720">
    <property type="entry name" value="NAD(P)-binding Rossmann-like Domain"/>
    <property type="match status" value="1"/>
</dbReference>
<feature type="domain" description="NAD-dependent epimerase/dehydratase" evidence="1">
    <location>
        <begin position="5"/>
        <end position="212"/>
    </location>
</feature>
<dbReference type="InterPro" id="IPR036291">
    <property type="entry name" value="NAD(P)-bd_dom_sf"/>
</dbReference>
<keyword evidence="3" id="KW-1185">Reference proteome</keyword>
<dbReference type="EMBL" id="VOPW01000001">
    <property type="protein sequence ID" value="TXC66806.1"/>
    <property type="molecule type" value="Genomic_DNA"/>
</dbReference>
<organism evidence="2 3">
    <name type="scientific">Piscinibacter aquaticus</name>
    <dbReference type="NCBI Taxonomy" id="392597"/>
    <lineage>
        <taxon>Bacteria</taxon>
        <taxon>Pseudomonadati</taxon>
        <taxon>Pseudomonadota</taxon>
        <taxon>Betaproteobacteria</taxon>
        <taxon>Burkholderiales</taxon>
        <taxon>Sphaerotilaceae</taxon>
        <taxon>Piscinibacter</taxon>
    </lineage>
</organism>
<sequence>MKKNILVLGGTGFVGRSVCAKLIDRNGGGGGRIVVLPTRRIASGKHLQMLPTLQLVEADIHDPAQLAKLVAGCDAVVNLVAVLQGDERRFEQVHVELPRRIATACLAAGVKRLIHVSAIGIAENAPSRYLRSKARGEKVLREAGLDLTVLRPSLIFGAHDKLLNLFATLQSVAPFVPLAGADSRYQPVWVDDVASAIVRCLDDDTTIGQTYECAGPDVMTLREIVRGAGRWAGCERPVIGLPGGVAALQATLMELMPGEPLISRDNLASMTVPNVASGTLPGLDALGIRATAMSAIAPGYLSRGQGPARLDSFRARARRS</sequence>
<dbReference type="InterPro" id="IPR001509">
    <property type="entry name" value="Epimerase_deHydtase"/>
</dbReference>
<dbReference type="PANTHER" id="PTHR12126:SF11">
    <property type="entry name" value="NADH DEHYDROGENASE [UBIQUINONE] 1 ALPHA SUBCOMPLEX SUBUNIT 9, MITOCHONDRIAL"/>
    <property type="match status" value="1"/>
</dbReference>
<reference evidence="2 3" key="1">
    <citation type="submission" date="2019-08" db="EMBL/GenBank/DDBJ databases">
        <authorList>
            <person name="Khan S.A."/>
            <person name="Jeon C.O."/>
            <person name="Jeong S.E."/>
        </authorList>
    </citation>
    <scope>NUCLEOTIDE SEQUENCE [LARGE SCALE GENOMIC DNA]</scope>
    <source>
        <strain evidence="3">IMCC1728</strain>
    </source>
</reference>
<comment type="caution">
    <text evidence="2">The sequence shown here is derived from an EMBL/GenBank/DDBJ whole genome shotgun (WGS) entry which is preliminary data.</text>
</comment>
<dbReference type="CDD" id="cd05271">
    <property type="entry name" value="NDUFA9_like_SDR_a"/>
    <property type="match status" value="1"/>
</dbReference>
<dbReference type="GO" id="GO:0044877">
    <property type="term" value="F:protein-containing complex binding"/>
    <property type="evidence" value="ECO:0007669"/>
    <property type="project" value="TreeGrafter"/>
</dbReference>
<dbReference type="Proteomes" id="UP000321832">
    <property type="component" value="Unassembled WGS sequence"/>
</dbReference>
<evidence type="ECO:0000313" key="3">
    <source>
        <dbReference type="Proteomes" id="UP000321832"/>
    </source>
</evidence>
<evidence type="ECO:0000259" key="1">
    <source>
        <dbReference type="Pfam" id="PF01370"/>
    </source>
</evidence>
<evidence type="ECO:0000313" key="2">
    <source>
        <dbReference type="EMBL" id="TXC66806.1"/>
    </source>
</evidence>
<gene>
    <name evidence="2" type="ORF">FSC37_16355</name>
</gene>
<accession>A0A5C6U4T3</accession>
<dbReference type="PANTHER" id="PTHR12126">
    <property type="entry name" value="NADH-UBIQUINONE OXIDOREDUCTASE 39 KDA SUBUNIT-RELATED"/>
    <property type="match status" value="1"/>
</dbReference>